<evidence type="ECO:0000256" key="11">
    <source>
        <dbReference type="ARBA" id="ARBA00030372"/>
    </source>
</evidence>
<evidence type="ECO:0000256" key="5">
    <source>
        <dbReference type="ARBA" id="ARBA00022660"/>
    </source>
</evidence>
<evidence type="ECO:0000256" key="8">
    <source>
        <dbReference type="ARBA" id="ARBA00023128"/>
    </source>
</evidence>
<reference evidence="13 14" key="1">
    <citation type="journal article" date="2012" name="Nature">
        <title>The genomic landscape of species divergence in Ficedula flycatchers.</title>
        <authorList>
            <person name="Ellegren H."/>
            <person name="Smeds L."/>
            <person name="Burri R."/>
            <person name="Olason P.I."/>
            <person name="Backstrom N."/>
            <person name="Kawakami T."/>
            <person name="Kunstner A."/>
            <person name="Makinen H."/>
            <person name="Nadachowska-Brzyska K."/>
            <person name="Qvarnstrom A."/>
            <person name="Uebbing S."/>
            <person name="Wolf J.B."/>
        </authorList>
    </citation>
    <scope>NUCLEOTIDE SEQUENCE [LARGE SCALE GENOMIC DNA]</scope>
</reference>
<name>A0A803VIG8_FICAL</name>
<evidence type="ECO:0000256" key="6">
    <source>
        <dbReference type="ARBA" id="ARBA00022792"/>
    </source>
</evidence>
<keyword evidence="9" id="KW-0472">Membrane</keyword>
<dbReference type="PANTHER" id="PTHR13094:SF1">
    <property type="entry name" value="NADH DEHYDROGENASE [UBIQUINONE] 1 BETA SUBCOMPLEX SUBUNIT 10"/>
    <property type="match status" value="1"/>
</dbReference>
<dbReference type="AlphaFoldDB" id="A0A803VIG8"/>
<keyword evidence="14" id="KW-1185">Reference proteome</keyword>
<dbReference type="Pfam" id="PF10249">
    <property type="entry name" value="NDUFB10"/>
    <property type="match status" value="1"/>
</dbReference>
<evidence type="ECO:0000256" key="10">
    <source>
        <dbReference type="ARBA" id="ARBA00024857"/>
    </source>
</evidence>
<keyword evidence="7" id="KW-0249">Electron transport</keyword>
<reference evidence="13" key="2">
    <citation type="submission" date="2025-08" db="UniProtKB">
        <authorList>
            <consortium name="Ensembl"/>
        </authorList>
    </citation>
    <scope>IDENTIFICATION</scope>
</reference>
<comment type="function">
    <text evidence="10">Accessory subunit that is involved in the functional assembly of the mitochondrial respiratory chain complex I. Complex I has an NADH dehydrogenase activity with ubiquinone as an immediate electron acceptor and mediates the transfer of electrons from NADH to the respiratory chain.</text>
</comment>
<dbReference type="InterPro" id="IPR019377">
    <property type="entry name" value="NADH_UbQ_OxRdtase_su10"/>
</dbReference>
<evidence type="ECO:0000256" key="7">
    <source>
        <dbReference type="ARBA" id="ARBA00022982"/>
    </source>
</evidence>
<dbReference type="GeneTree" id="ENSGT00390000006348"/>
<accession>A0A803VIG8</accession>
<dbReference type="PANTHER" id="PTHR13094">
    <property type="entry name" value="NADH-UBIQUINONE OXIDOREDUCTASE PDSW SUBUNIT"/>
    <property type="match status" value="1"/>
</dbReference>
<proteinExistence type="inferred from homology"/>
<gene>
    <name evidence="13" type="primary">NDUFB10</name>
</gene>
<evidence type="ECO:0000256" key="9">
    <source>
        <dbReference type="ARBA" id="ARBA00023136"/>
    </source>
</evidence>
<protein>
    <recommendedName>
        <fullName evidence="3">NADH dehydrogenase [ubiquinone] 1 beta subcomplex subunit 10</fullName>
    </recommendedName>
    <alternativeName>
        <fullName evidence="11">Complex I-PDSW</fullName>
    </alternativeName>
    <alternativeName>
        <fullName evidence="12">NADH-ubiquinone oxidoreductase PDSW subunit</fullName>
    </alternativeName>
</protein>
<evidence type="ECO:0000256" key="3">
    <source>
        <dbReference type="ARBA" id="ARBA00014109"/>
    </source>
</evidence>
<comment type="subcellular location">
    <subcellularLocation>
        <location evidence="1">Mitochondrion inner membrane</location>
        <topology evidence="1">Peripheral membrane protein</topology>
        <orientation evidence="1">Matrix side</orientation>
    </subcellularLocation>
</comment>
<keyword evidence="4" id="KW-0813">Transport</keyword>
<evidence type="ECO:0000256" key="12">
    <source>
        <dbReference type="ARBA" id="ARBA00032549"/>
    </source>
</evidence>
<dbReference type="Ensembl" id="ENSFALT00000028867.1">
    <property type="protein sequence ID" value="ENSFALP00000022524.1"/>
    <property type="gene ID" value="ENSFALG00000024379.1"/>
</dbReference>
<evidence type="ECO:0000256" key="1">
    <source>
        <dbReference type="ARBA" id="ARBA00004443"/>
    </source>
</evidence>
<evidence type="ECO:0000313" key="13">
    <source>
        <dbReference type="Ensembl" id="ENSFALP00000022524.1"/>
    </source>
</evidence>
<dbReference type="GO" id="GO:0045271">
    <property type="term" value="C:respiratory chain complex I"/>
    <property type="evidence" value="ECO:0007669"/>
    <property type="project" value="Ensembl"/>
</dbReference>
<evidence type="ECO:0000313" key="14">
    <source>
        <dbReference type="Proteomes" id="UP000016665"/>
    </source>
</evidence>
<evidence type="ECO:0000256" key="4">
    <source>
        <dbReference type="ARBA" id="ARBA00022448"/>
    </source>
</evidence>
<dbReference type="InterPro" id="IPR039993">
    <property type="entry name" value="NDUFB10"/>
</dbReference>
<keyword evidence="5" id="KW-0679">Respiratory chain</keyword>
<organism evidence="13 14">
    <name type="scientific">Ficedula albicollis</name>
    <name type="common">Collared flycatcher</name>
    <name type="synonym">Muscicapa albicollis</name>
    <dbReference type="NCBI Taxonomy" id="59894"/>
    <lineage>
        <taxon>Eukaryota</taxon>
        <taxon>Metazoa</taxon>
        <taxon>Chordata</taxon>
        <taxon>Craniata</taxon>
        <taxon>Vertebrata</taxon>
        <taxon>Euteleostomi</taxon>
        <taxon>Archelosauria</taxon>
        <taxon>Archosauria</taxon>
        <taxon>Dinosauria</taxon>
        <taxon>Saurischia</taxon>
        <taxon>Theropoda</taxon>
        <taxon>Coelurosauria</taxon>
        <taxon>Aves</taxon>
        <taxon>Neognathae</taxon>
        <taxon>Neoaves</taxon>
        <taxon>Telluraves</taxon>
        <taxon>Australaves</taxon>
        <taxon>Passeriformes</taxon>
        <taxon>Muscicapidae</taxon>
        <taxon>Ficedula</taxon>
    </lineage>
</organism>
<reference evidence="13" key="3">
    <citation type="submission" date="2025-09" db="UniProtKB">
        <authorList>
            <consortium name="Ensembl"/>
        </authorList>
    </citation>
    <scope>IDENTIFICATION</scope>
</reference>
<keyword evidence="6" id="KW-0999">Mitochondrion inner membrane</keyword>
<evidence type="ECO:0000256" key="2">
    <source>
        <dbReference type="ARBA" id="ARBA00008317"/>
    </source>
</evidence>
<sequence>MDRTRHTAQRDRHTAGHELDTGMEHCCSWEGVRDRHTAGHELGTGMEHCSSWEGGTGQCQHRGCAAPWSWVCDQAVPAEWIEKWQSKNKFYYYHQKFRRVPDLSECLEGDYMCYYEAEAQWRRDRMVDQQIVEIVRERLAACKQREGPNQFQNCAKEMELLAQVTKAYQDRYGDLGYHGNARTCLMKQKHRMMEERKAQEEQQS</sequence>
<comment type="similarity">
    <text evidence="2">Belongs to the complex I NDUFB10 subunit family.</text>
</comment>
<dbReference type="Proteomes" id="UP000016665">
    <property type="component" value="Chromosome 14"/>
</dbReference>
<dbReference type="GO" id="GO:0005743">
    <property type="term" value="C:mitochondrial inner membrane"/>
    <property type="evidence" value="ECO:0007669"/>
    <property type="project" value="UniProtKB-SubCell"/>
</dbReference>
<keyword evidence="8" id="KW-0496">Mitochondrion</keyword>